<evidence type="ECO:0000313" key="2">
    <source>
        <dbReference type="EMBL" id="RCV39321.1"/>
    </source>
</evidence>
<accession>A0A368SAC3</accession>
<reference evidence="2" key="1">
    <citation type="journal article" date="2012" name="Nat. Biotechnol.">
        <title>Reference genome sequence of the model plant Setaria.</title>
        <authorList>
            <person name="Bennetzen J.L."/>
            <person name="Schmutz J."/>
            <person name="Wang H."/>
            <person name="Percifield R."/>
            <person name="Hawkins J."/>
            <person name="Pontaroli A.C."/>
            <person name="Estep M."/>
            <person name="Feng L."/>
            <person name="Vaughn J.N."/>
            <person name="Grimwood J."/>
            <person name="Jenkins J."/>
            <person name="Barry K."/>
            <person name="Lindquist E."/>
            <person name="Hellsten U."/>
            <person name="Deshpande S."/>
            <person name="Wang X."/>
            <person name="Wu X."/>
            <person name="Mitros T."/>
            <person name="Triplett J."/>
            <person name="Yang X."/>
            <person name="Ye C.Y."/>
            <person name="Mauro-Herrera M."/>
            <person name="Wang L."/>
            <person name="Li P."/>
            <person name="Sharma M."/>
            <person name="Sharma R."/>
            <person name="Ronald P.C."/>
            <person name="Panaud O."/>
            <person name="Kellogg E.A."/>
            <person name="Brutnell T.P."/>
            <person name="Doust A.N."/>
            <person name="Tuskan G.A."/>
            <person name="Rokhsar D."/>
            <person name="Devos K.M."/>
        </authorList>
    </citation>
    <scope>NUCLEOTIDE SEQUENCE [LARGE SCALE GENOMIC DNA]</scope>
    <source>
        <strain evidence="2">Yugu1</strain>
    </source>
</reference>
<name>A0A368SAC3_SETIT</name>
<dbReference type="AlphaFoldDB" id="A0A368SAC3"/>
<gene>
    <name evidence="2" type="ORF">SETIT_8G214100v2</name>
</gene>
<protein>
    <submittedName>
        <fullName evidence="2">Uncharacterized protein</fullName>
    </submittedName>
</protein>
<feature type="compositionally biased region" description="Polar residues" evidence="1">
    <location>
        <begin position="26"/>
        <end position="56"/>
    </location>
</feature>
<evidence type="ECO:0000256" key="1">
    <source>
        <dbReference type="SAM" id="MobiDB-lite"/>
    </source>
</evidence>
<dbReference type="EMBL" id="CM003535">
    <property type="protein sequence ID" value="RCV39321.1"/>
    <property type="molecule type" value="Genomic_DNA"/>
</dbReference>
<reference evidence="2" key="2">
    <citation type="submission" date="2015-07" db="EMBL/GenBank/DDBJ databases">
        <authorList>
            <person name="Noorani M."/>
        </authorList>
    </citation>
    <scope>NUCLEOTIDE SEQUENCE</scope>
    <source>
        <strain evidence="2">Yugu1</strain>
    </source>
</reference>
<organism evidence="2">
    <name type="scientific">Setaria italica</name>
    <name type="common">Foxtail millet</name>
    <name type="synonym">Panicum italicum</name>
    <dbReference type="NCBI Taxonomy" id="4555"/>
    <lineage>
        <taxon>Eukaryota</taxon>
        <taxon>Viridiplantae</taxon>
        <taxon>Streptophyta</taxon>
        <taxon>Embryophyta</taxon>
        <taxon>Tracheophyta</taxon>
        <taxon>Spermatophyta</taxon>
        <taxon>Magnoliopsida</taxon>
        <taxon>Liliopsida</taxon>
        <taxon>Poales</taxon>
        <taxon>Poaceae</taxon>
        <taxon>PACMAD clade</taxon>
        <taxon>Panicoideae</taxon>
        <taxon>Panicodae</taxon>
        <taxon>Paniceae</taxon>
        <taxon>Cenchrinae</taxon>
        <taxon>Setaria</taxon>
    </lineage>
</organism>
<feature type="region of interest" description="Disordered" evidence="1">
    <location>
        <begin position="1"/>
        <end position="56"/>
    </location>
</feature>
<feature type="compositionally biased region" description="Polar residues" evidence="1">
    <location>
        <begin position="1"/>
        <end position="14"/>
    </location>
</feature>
<proteinExistence type="predicted"/>
<sequence length="56" mass="6454">MRSWIKTNPSSRLQQGCPHHRHRSNHQPSQSASPTPMQVKSRQQRRPCSNPQSATH</sequence>